<keyword evidence="1" id="KW-1133">Transmembrane helix</keyword>
<sequence>MSTRREIAKDKDRWMRHLIIDPINSLVSNEQSLRWRVVMGKEKRLQQEARFRGYGATDGVLLLAMVGMMGGFTQEAIELLLKKGVQSQRLTLDLQVGGSSDCGVYHWPTHDGQSKK</sequence>
<gene>
    <name evidence="2" type="ORF">VNO78_17880</name>
</gene>
<dbReference type="EMBL" id="JAYMYS010000004">
    <property type="protein sequence ID" value="KAK7396722.1"/>
    <property type="molecule type" value="Genomic_DNA"/>
</dbReference>
<evidence type="ECO:0000313" key="3">
    <source>
        <dbReference type="Proteomes" id="UP001386955"/>
    </source>
</evidence>
<dbReference type="AlphaFoldDB" id="A0AAN9SNX8"/>
<comment type="caution">
    <text evidence="2">The sequence shown here is derived from an EMBL/GenBank/DDBJ whole genome shotgun (WGS) entry which is preliminary data.</text>
</comment>
<keyword evidence="1" id="KW-0812">Transmembrane</keyword>
<evidence type="ECO:0000256" key="1">
    <source>
        <dbReference type="SAM" id="Phobius"/>
    </source>
</evidence>
<accession>A0AAN9SNX8</accession>
<protein>
    <submittedName>
        <fullName evidence="2">Uncharacterized protein</fullName>
    </submittedName>
</protein>
<dbReference type="Proteomes" id="UP001386955">
    <property type="component" value="Unassembled WGS sequence"/>
</dbReference>
<reference evidence="2 3" key="1">
    <citation type="submission" date="2024-01" db="EMBL/GenBank/DDBJ databases">
        <title>The genomes of 5 underutilized Papilionoideae crops provide insights into root nodulation and disease resistanc.</title>
        <authorList>
            <person name="Jiang F."/>
        </authorList>
    </citation>
    <scope>NUCLEOTIDE SEQUENCE [LARGE SCALE GENOMIC DNA]</scope>
    <source>
        <strain evidence="2">DUOXIRENSHENG_FW03</strain>
        <tissue evidence="2">Leaves</tissue>
    </source>
</reference>
<name>A0AAN9SNX8_PSOTE</name>
<keyword evidence="3" id="KW-1185">Reference proteome</keyword>
<proteinExistence type="predicted"/>
<evidence type="ECO:0000313" key="2">
    <source>
        <dbReference type="EMBL" id="KAK7396722.1"/>
    </source>
</evidence>
<feature type="transmembrane region" description="Helical" evidence="1">
    <location>
        <begin position="51"/>
        <end position="72"/>
    </location>
</feature>
<keyword evidence="1" id="KW-0472">Membrane</keyword>
<organism evidence="2 3">
    <name type="scientific">Psophocarpus tetragonolobus</name>
    <name type="common">Winged bean</name>
    <name type="synonym">Dolichos tetragonolobus</name>
    <dbReference type="NCBI Taxonomy" id="3891"/>
    <lineage>
        <taxon>Eukaryota</taxon>
        <taxon>Viridiplantae</taxon>
        <taxon>Streptophyta</taxon>
        <taxon>Embryophyta</taxon>
        <taxon>Tracheophyta</taxon>
        <taxon>Spermatophyta</taxon>
        <taxon>Magnoliopsida</taxon>
        <taxon>eudicotyledons</taxon>
        <taxon>Gunneridae</taxon>
        <taxon>Pentapetalae</taxon>
        <taxon>rosids</taxon>
        <taxon>fabids</taxon>
        <taxon>Fabales</taxon>
        <taxon>Fabaceae</taxon>
        <taxon>Papilionoideae</taxon>
        <taxon>50 kb inversion clade</taxon>
        <taxon>NPAAA clade</taxon>
        <taxon>indigoferoid/millettioid clade</taxon>
        <taxon>Phaseoleae</taxon>
        <taxon>Psophocarpus</taxon>
    </lineage>
</organism>